<evidence type="ECO:0000313" key="5">
    <source>
        <dbReference type="EMBL" id="QDH19636.1"/>
    </source>
</evidence>
<name>A0A4Y6UTD5_SACBS</name>
<dbReference type="SUPFAM" id="SSF46785">
    <property type="entry name" value="Winged helix' DNA-binding domain"/>
    <property type="match status" value="1"/>
</dbReference>
<dbReference type="KEGG" id="saca:FFV09_01425"/>
<feature type="compositionally biased region" description="Basic residues" evidence="3">
    <location>
        <begin position="1"/>
        <end position="14"/>
    </location>
</feature>
<dbReference type="InterPro" id="IPR036388">
    <property type="entry name" value="WH-like_DNA-bd_sf"/>
</dbReference>
<dbReference type="AlphaFoldDB" id="A0A4Y6UTD5"/>
<keyword evidence="6" id="KW-1185">Reference proteome</keyword>
<dbReference type="PROSITE" id="PS52050">
    <property type="entry name" value="WYL"/>
    <property type="match status" value="1"/>
</dbReference>
<protein>
    <submittedName>
        <fullName evidence="5">WYL domain-containing protein</fullName>
    </submittedName>
</protein>
<dbReference type="OrthoDB" id="9815009at2"/>
<organism evidence="5 6">
    <name type="scientific">Saccharibacillus brassicae</name>
    <dbReference type="NCBI Taxonomy" id="2583377"/>
    <lineage>
        <taxon>Bacteria</taxon>
        <taxon>Bacillati</taxon>
        <taxon>Bacillota</taxon>
        <taxon>Bacilli</taxon>
        <taxon>Bacillales</taxon>
        <taxon>Paenibacillaceae</taxon>
        <taxon>Saccharibacillus</taxon>
    </lineage>
</organism>
<keyword evidence="2" id="KW-0804">Transcription</keyword>
<dbReference type="PANTHER" id="PTHR34580:SF1">
    <property type="entry name" value="PROTEIN PAFC"/>
    <property type="match status" value="1"/>
</dbReference>
<evidence type="ECO:0000313" key="6">
    <source>
        <dbReference type="Proteomes" id="UP000316968"/>
    </source>
</evidence>
<dbReference type="InterPro" id="IPR001034">
    <property type="entry name" value="DeoR_HTH"/>
</dbReference>
<reference evidence="5 6" key="1">
    <citation type="submission" date="2019-06" db="EMBL/GenBank/DDBJ databases">
        <title>Saccharibacillus brassicae sp. nov., an endophytic bacterium isolated from Chinese cabbage seeds (Brassica pekinensis).</title>
        <authorList>
            <person name="Jiang L."/>
            <person name="Lee J."/>
            <person name="Kim S.W."/>
        </authorList>
    </citation>
    <scope>NUCLEOTIDE SEQUENCE [LARGE SCALE GENOMIC DNA]</scope>
    <source>
        <strain evidence="6">KCTC 43072 / ATSA2</strain>
    </source>
</reference>
<dbReference type="InterPro" id="IPR051534">
    <property type="entry name" value="CBASS_pafABC_assoc_protein"/>
</dbReference>
<dbReference type="InterPro" id="IPR036390">
    <property type="entry name" value="WH_DNA-bd_sf"/>
</dbReference>
<dbReference type="Gene3D" id="1.10.10.10">
    <property type="entry name" value="Winged helix-like DNA-binding domain superfamily/Winged helix DNA-binding domain"/>
    <property type="match status" value="1"/>
</dbReference>
<dbReference type="PIRSF" id="PIRSF016838">
    <property type="entry name" value="PafC"/>
    <property type="match status" value="1"/>
</dbReference>
<sequence length="343" mass="38157">MSYIKKGKYKKRPHPTSGEGGRPMRGDRMLKIVLLLQSRGRLSTRQLAGELEVTPRTVSRDLEALGQSGIPIVAHRGRFGGWSLLDGYRSTLTGMTPNETSALLLRASSGPLQDLGLGGHYEAALHKLRAAYPEPERQGHAFLRRLLIDEAAWHDRAPGVPEALEVCQDALWAERRLRFGYVKEQEGAAAPAPRTVEPLGLAVKRGVWYVVARDRGVIKTFRVSRMLNAERLDEPFDYPADFDLAGYWQASLEAFPAKLPRYEAELSMQAQTLEIVRAERYVRVLREEALENGACAVRADLATPEFALRFLLGLGSAVKIDGPQALKEAVAREAERVAGMYRE</sequence>
<gene>
    <name evidence="5" type="ORF">FFV09_01425</name>
</gene>
<dbReference type="Pfam" id="PF25583">
    <property type="entry name" value="WCX"/>
    <property type="match status" value="1"/>
</dbReference>
<dbReference type="Proteomes" id="UP000316968">
    <property type="component" value="Chromosome"/>
</dbReference>
<feature type="domain" description="HTH deoR-type" evidence="4">
    <location>
        <begin position="25"/>
        <end position="80"/>
    </location>
</feature>
<accession>A0A4Y6UTD5</accession>
<dbReference type="GO" id="GO:0003700">
    <property type="term" value="F:DNA-binding transcription factor activity"/>
    <property type="evidence" value="ECO:0007669"/>
    <property type="project" value="InterPro"/>
</dbReference>
<feature type="region of interest" description="Disordered" evidence="3">
    <location>
        <begin position="1"/>
        <end position="25"/>
    </location>
</feature>
<dbReference type="InterPro" id="IPR026881">
    <property type="entry name" value="WYL_dom"/>
</dbReference>
<proteinExistence type="predicted"/>
<evidence type="ECO:0000259" key="4">
    <source>
        <dbReference type="PROSITE" id="PS51000"/>
    </source>
</evidence>
<dbReference type="PANTHER" id="PTHR34580">
    <property type="match status" value="1"/>
</dbReference>
<dbReference type="InterPro" id="IPR013196">
    <property type="entry name" value="HTH_11"/>
</dbReference>
<keyword evidence="1" id="KW-0805">Transcription regulation</keyword>
<dbReference type="InterPro" id="IPR057727">
    <property type="entry name" value="WCX_dom"/>
</dbReference>
<evidence type="ECO:0000256" key="1">
    <source>
        <dbReference type="ARBA" id="ARBA00023015"/>
    </source>
</evidence>
<dbReference type="EMBL" id="CP041217">
    <property type="protein sequence ID" value="QDH19636.1"/>
    <property type="molecule type" value="Genomic_DNA"/>
</dbReference>
<evidence type="ECO:0000256" key="3">
    <source>
        <dbReference type="SAM" id="MobiDB-lite"/>
    </source>
</evidence>
<dbReference type="InterPro" id="IPR028349">
    <property type="entry name" value="PafC-like"/>
</dbReference>
<dbReference type="Pfam" id="PF08279">
    <property type="entry name" value="HTH_11"/>
    <property type="match status" value="1"/>
</dbReference>
<evidence type="ECO:0000256" key="2">
    <source>
        <dbReference type="ARBA" id="ARBA00023163"/>
    </source>
</evidence>
<dbReference type="PROSITE" id="PS51000">
    <property type="entry name" value="HTH_DEOR_2"/>
    <property type="match status" value="1"/>
</dbReference>
<dbReference type="Pfam" id="PF13280">
    <property type="entry name" value="WYL"/>
    <property type="match status" value="1"/>
</dbReference>